<dbReference type="Proteomes" id="UP000297716">
    <property type="component" value="Unassembled WGS sequence"/>
</dbReference>
<reference evidence="2 3" key="1">
    <citation type="submission" date="2019-03" db="EMBL/GenBank/DDBJ databases">
        <title>Draft genome sequence of Xylaria hypoxylon DSM 108379, a ubiquitous saprotrophic-parasitic fungi on hardwood.</title>
        <authorList>
            <person name="Buettner E."/>
            <person name="Leonhardt S."/>
            <person name="Gebauer A.M."/>
            <person name="Liers C."/>
            <person name="Hofrichter M."/>
            <person name="Kellner H."/>
        </authorList>
    </citation>
    <scope>NUCLEOTIDE SEQUENCE [LARGE SCALE GENOMIC DNA]</scope>
    <source>
        <strain evidence="2 3">DSM 108379</strain>
    </source>
</reference>
<feature type="region of interest" description="Disordered" evidence="1">
    <location>
        <begin position="1"/>
        <end position="20"/>
    </location>
</feature>
<feature type="compositionally biased region" description="Polar residues" evidence="1">
    <location>
        <begin position="9"/>
        <end position="18"/>
    </location>
</feature>
<protein>
    <recommendedName>
        <fullName evidence="4">Proteasome activator Blm10 mid region domain-containing protein</fullName>
    </recommendedName>
</protein>
<organism evidence="2 3">
    <name type="scientific">Xylaria hypoxylon</name>
    <dbReference type="NCBI Taxonomy" id="37992"/>
    <lineage>
        <taxon>Eukaryota</taxon>
        <taxon>Fungi</taxon>
        <taxon>Dikarya</taxon>
        <taxon>Ascomycota</taxon>
        <taxon>Pezizomycotina</taxon>
        <taxon>Sordariomycetes</taxon>
        <taxon>Xylariomycetidae</taxon>
        <taxon>Xylariales</taxon>
        <taxon>Xylariaceae</taxon>
        <taxon>Xylaria</taxon>
    </lineage>
</organism>
<gene>
    <name evidence="2" type="ORF">E0Z10_g8691</name>
</gene>
<dbReference type="AlphaFoldDB" id="A0A4Z0YN58"/>
<dbReference type="EMBL" id="SKBN01000243">
    <property type="protein sequence ID" value="TGJ80073.1"/>
    <property type="molecule type" value="Genomic_DNA"/>
</dbReference>
<evidence type="ECO:0000256" key="1">
    <source>
        <dbReference type="SAM" id="MobiDB-lite"/>
    </source>
</evidence>
<accession>A0A4Z0YN58</accession>
<evidence type="ECO:0000313" key="2">
    <source>
        <dbReference type="EMBL" id="TGJ80073.1"/>
    </source>
</evidence>
<sequence>MLTAAETHPTITSASQGDFQLDESPSDLTDAACQCFRLLRDNELEQAMQAIAQSFLSTPLPQATSHAVRILGAAALQHPNKCLEIFVPKLIDKVKQGVANEWKDASRRHESLLSSSLVDKVKTSFIWRVPSRDSLSKAYEILDARLSCHEESIRRLMGEYPWKWGMKDSHGDALEVVGDEATRMMYHAREMQPDLHNPKMHERRSSIARLAAQANMLLANNREGNRVEIINSRSSDSHCRLGMMRHPPAFQILYLEQYHSALQRLAPRAAAWETSKKQRLRLLVDGLRNTNYLAIVDWREACEIQNFRDPRFADAIRPAPEDLGVIQEAYNSWKAHRASNAMKMPALGQRALENNEAKNHPFQIMFAPHGSRQLFATMASGRVLLSNNLDVDATDVFVDNMSVDPLLTTMNSETLGTLGAHFDHEWFGSLVRALQQEELSEEEQSEDDNRRSLLWRNLVAFLAGVFTPMGHGKTAAVLDNIKHLVLENLEASSNFGSHTAMATLLAALLLAPTSGDFRQQVLDIATPIVVDILENKLTSENQQIWDEVPHPGVSGT</sequence>
<proteinExistence type="predicted"/>
<evidence type="ECO:0000313" key="3">
    <source>
        <dbReference type="Proteomes" id="UP000297716"/>
    </source>
</evidence>
<keyword evidence="3" id="KW-1185">Reference proteome</keyword>
<evidence type="ECO:0008006" key="4">
    <source>
        <dbReference type="Google" id="ProtNLM"/>
    </source>
</evidence>
<name>A0A4Z0YN58_9PEZI</name>
<comment type="caution">
    <text evidence="2">The sequence shown here is derived from an EMBL/GenBank/DDBJ whole genome shotgun (WGS) entry which is preliminary data.</text>
</comment>